<dbReference type="AlphaFoldDB" id="A0A2P5DNP2"/>
<feature type="non-terminal residue" evidence="1">
    <location>
        <position position="1"/>
    </location>
</feature>
<sequence length="134" mass="14327">HMVASPHVSVVVGSCSGMVEEETEMVVVESCSDREVAGKVKVVVGTCTHMVASPHVSVVVGSCSGMVEEETAMVVVVTCKRKAVEEKEKAVVGTCTHMVVVENCIGKGLQRLNLHCLQPQAWPLPRPFEAKDDP</sequence>
<evidence type="ECO:0000313" key="2">
    <source>
        <dbReference type="Proteomes" id="UP000237105"/>
    </source>
</evidence>
<protein>
    <submittedName>
        <fullName evidence="1">Gibberellin-regulated-like protein</fullName>
    </submittedName>
</protein>
<comment type="caution">
    <text evidence="1">The sequence shown here is derived from an EMBL/GenBank/DDBJ whole genome shotgun (WGS) entry which is preliminary data.</text>
</comment>
<dbReference type="EMBL" id="JXTB01000026">
    <property type="protein sequence ID" value="PON74919.1"/>
    <property type="molecule type" value="Genomic_DNA"/>
</dbReference>
<gene>
    <name evidence="1" type="ORF">PanWU01x14_046360</name>
</gene>
<dbReference type="Proteomes" id="UP000237105">
    <property type="component" value="Unassembled WGS sequence"/>
</dbReference>
<organism evidence="1 2">
    <name type="scientific">Parasponia andersonii</name>
    <name type="common">Sponia andersonii</name>
    <dbReference type="NCBI Taxonomy" id="3476"/>
    <lineage>
        <taxon>Eukaryota</taxon>
        <taxon>Viridiplantae</taxon>
        <taxon>Streptophyta</taxon>
        <taxon>Embryophyta</taxon>
        <taxon>Tracheophyta</taxon>
        <taxon>Spermatophyta</taxon>
        <taxon>Magnoliopsida</taxon>
        <taxon>eudicotyledons</taxon>
        <taxon>Gunneridae</taxon>
        <taxon>Pentapetalae</taxon>
        <taxon>rosids</taxon>
        <taxon>fabids</taxon>
        <taxon>Rosales</taxon>
        <taxon>Cannabaceae</taxon>
        <taxon>Parasponia</taxon>
    </lineage>
</organism>
<evidence type="ECO:0000313" key="1">
    <source>
        <dbReference type="EMBL" id="PON74919.1"/>
    </source>
</evidence>
<keyword evidence="2" id="KW-1185">Reference proteome</keyword>
<proteinExistence type="predicted"/>
<reference evidence="2" key="1">
    <citation type="submission" date="2016-06" db="EMBL/GenBank/DDBJ databases">
        <title>Parallel loss of symbiosis genes in relatives of nitrogen-fixing non-legume Parasponia.</title>
        <authorList>
            <person name="Van Velzen R."/>
            <person name="Holmer R."/>
            <person name="Bu F."/>
            <person name="Rutten L."/>
            <person name="Van Zeijl A."/>
            <person name="Liu W."/>
            <person name="Santuari L."/>
            <person name="Cao Q."/>
            <person name="Sharma T."/>
            <person name="Shen D."/>
            <person name="Roswanjaya Y."/>
            <person name="Wardhani T."/>
            <person name="Kalhor M.S."/>
            <person name="Jansen J."/>
            <person name="Van den Hoogen J."/>
            <person name="Gungor B."/>
            <person name="Hartog M."/>
            <person name="Hontelez J."/>
            <person name="Verver J."/>
            <person name="Yang W.-C."/>
            <person name="Schijlen E."/>
            <person name="Repin R."/>
            <person name="Schilthuizen M."/>
            <person name="Schranz E."/>
            <person name="Heidstra R."/>
            <person name="Miyata K."/>
            <person name="Fedorova E."/>
            <person name="Kohlen W."/>
            <person name="Bisseling T."/>
            <person name="Smit S."/>
            <person name="Geurts R."/>
        </authorList>
    </citation>
    <scope>NUCLEOTIDE SEQUENCE [LARGE SCALE GENOMIC DNA]</scope>
    <source>
        <strain evidence="2">cv. WU1-14</strain>
    </source>
</reference>
<name>A0A2P5DNP2_PARAD</name>
<accession>A0A2P5DNP2</accession>